<dbReference type="GO" id="GO:0006355">
    <property type="term" value="P:regulation of DNA-templated transcription"/>
    <property type="evidence" value="ECO:0007669"/>
    <property type="project" value="InterPro"/>
</dbReference>
<dbReference type="Pfam" id="PF00196">
    <property type="entry name" value="GerE"/>
    <property type="match status" value="1"/>
</dbReference>
<sequence length="131" mass="14945">MRKTILIFGALCVVILLLFQLEHWSLFALGGSENLYLIISGTLFLLLGVIISRYFFVKRENSKRILRKSSLSVQELRVLQLMSNGLSNKEIGERLFIAETTVKSHVSKILVKLDAKRRTEAIKIGRDLEIL</sequence>
<feature type="domain" description="HTH luxR-type" evidence="5">
    <location>
        <begin position="64"/>
        <end position="129"/>
    </location>
</feature>
<keyword evidence="4" id="KW-1133">Transmembrane helix</keyword>
<dbReference type="GO" id="GO:0003677">
    <property type="term" value="F:DNA binding"/>
    <property type="evidence" value="ECO:0007669"/>
    <property type="project" value="UniProtKB-KW"/>
</dbReference>
<feature type="transmembrane region" description="Helical" evidence="4">
    <location>
        <begin position="38"/>
        <end position="57"/>
    </location>
</feature>
<dbReference type="PRINTS" id="PR00038">
    <property type="entry name" value="HTHLUXR"/>
</dbReference>
<keyword evidence="4" id="KW-0812">Transmembrane</keyword>
<evidence type="ECO:0000256" key="3">
    <source>
        <dbReference type="ARBA" id="ARBA00023163"/>
    </source>
</evidence>
<protein>
    <recommendedName>
        <fullName evidence="5">HTH luxR-type domain-containing protein</fullName>
    </recommendedName>
</protein>
<dbReference type="PANTHER" id="PTHR44688:SF16">
    <property type="entry name" value="DNA-BINDING TRANSCRIPTIONAL ACTIVATOR DEVR_DOSR"/>
    <property type="match status" value="1"/>
</dbReference>
<keyword evidence="7" id="KW-1185">Reference proteome</keyword>
<keyword evidence="2" id="KW-0238">DNA-binding</keyword>
<keyword evidence="1" id="KW-0805">Transcription regulation</keyword>
<dbReference type="InterPro" id="IPR016032">
    <property type="entry name" value="Sig_transdc_resp-reg_C-effctor"/>
</dbReference>
<dbReference type="InterPro" id="IPR036388">
    <property type="entry name" value="WH-like_DNA-bd_sf"/>
</dbReference>
<evidence type="ECO:0000256" key="2">
    <source>
        <dbReference type="ARBA" id="ARBA00023125"/>
    </source>
</evidence>
<comment type="caution">
    <text evidence="6">The sequence shown here is derived from an EMBL/GenBank/DDBJ whole genome shotgun (WGS) entry which is preliminary data.</text>
</comment>
<organism evidence="6 7">
    <name type="scientific">Poritiphilus flavus</name>
    <dbReference type="NCBI Taxonomy" id="2697053"/>
    <lineage>
        <taxon>Bacteria</taxon>
        <taxon>Pseudomonadati</taxon>
        <taxon>Bacteroidota</taxon>
        <taxon>Flavobacteriia</taxon>
        <taxon>Flavobacteriales</taxon>
        <taxon>Flavobacteriaceae</taxon>
        <taxon>Poritiphilus</taxon>
    </lineage>
</organism>
<keyword evidence="3" id="KW-0804">Transcription</keyword>
<dbReference type="PROSITE" id="PS50043">
    <property type="entry name" value="HTH_LUXR_2"/>
    <property type="match status" value="1"/>
</dbReference>
<dbReference type="SUPFAM" id="SSF46894">
    <property type="entry name" value="C-terminal effector domain of the bipartite response regulators"/>
    <property type="match status" value="1"/>
</dbReference>
<dbReference type="EMBL" id="WXYO01000002">
    <property type="protein sequence ID" value="NAS11442.1"/>
    <property type="molecule type" value="Genomic_DNA"/>
</dbReference>
<dbReference type="AlphaFoldDB" id="A0A6L9EA47"/>
<dbReference type="InterPro" id="IPR000792">
    <property type="entry name" value="Tscrpt_reg_LuxR_C"/>
</dbReference>
<gene>
    <name evidence="6" type="ORF">GTQ38_05485</name>
</gene>
<dbReference type="CDD" id="cd06170">
    <property type="entry name" value="LuxR_C_like"/>
    <property type="match status" value="1"/>
</dbReference>
<evidence type="ECO:0000256" key="1">
    <source>
        <dbReference type="ARBA" id="ARBA00023015"/>
    </source>
</evidence>
<keyword evidence="4" id="KW-0472">Membrane</keyword>
<evidence type="ECO:0000256" key="4">
    <source>
        <dbReference type="SAM" id="Phobius"/>
    </source>
</evidence>
<dbReference type="SMART" id="SM00421">
    <property type="entry name" value="HTH_LUXR"/>
    <property type="match status" value="1"/>
</dbReference>
<evidence type="ECO:0000259" key="5">
    <source>
        <dbReference type="PROSITE" id="PS50043"/>
    </source>
</evidence>
<evidence type="ECO:0000313" key="7">
    <source>
        <dbReference type="Proteomes" id="UP000475249"/>
    </source>
</evidence>
<reference evidence="6 7" key="1">
    <citation type="submission" date="2020-01" db="EMBL/GenBank/DDBJ databases">
        <title>Bacteria diversity of Porities sp.</title>
        <authorList>
            <person name="Wang G."/>
        </authorList>
    </citation>
    <scope>NUCLEOTIDE SEQUENCE [LARGE SCALE GENOMIC DNA]</scope>
    <source>
        <strain evidence="6 7">R33</strain>
    </source>
</reference>
<proteinExistence type="predicted"/>
<evidence type="ECO:0000313" key="6">
    <source>
        <dbReference type="EMBL" id="NAS11442.1"/>
    </source>
</evidence>
<dbReference type="Gene3D" id="1.10.10.10">
    <property type="entry name" value="Winged helix-like DNA-binding domain superfamily/Winged helix DNA-binding domain"/>
    <property type="match status" value="1"/>
</dbReference>
<dbReference type="Proteomes" id="UP000475249">
    <property type="component" value="Unassembled WGS sequence"/>
</dbReference>
<dbReference type="RefSeq" id="WP_161434471.1">
    <property type="nucleotide sequence ID" value="NZ_WXYO01000002.1"/>
</dbReference>
<accession>A0A6L9EA47</accession>
<name>A0A6L9EA47_9FLAO</name>
<dbReference type="PANTHER" id="PTHR44688">
    <property type="entry name" value="DNA-BINDING TRANSCRIPTIONAL ACTIVATOR DEVR_DOSR"/>
    <property type="match status" value="1"/>
</dbReference>